<dbReference type="Gene3D" id="3.30.70.80">
    <property type="entry name" value="Peptidase S8 propeptide/proteinase inhibitor I9"/>
    <property type="match status" value="1"/>
</dbReference>
<sequence>MLSKKLLALAISGCIGTATAGDIADYHSASEDLAIKDRYIVVYKAPSLSILNNQVELQNFTTTTTNNLSNQFNIKVQSQYTTALQGALVTANKNQIKALLTHPSVDYIEQDSVITVNPVSGTAQNNPTWGLDRIDQRNLPLDNTYAPTKLGTGVTAYVIDTGVNLTHSEFTGRISSGYDFIDHDKDASDCNGHGTHVAGTIAGSTYGVAKNANIVGVRVLNCTGSGSTSGVVDGIEWVANNARGASVANMSLGGGKSTVLNSAVAGAVNKGIAFVVAAGNDRGNACNKSPASEPLAITVGSTTNTDARSGFSNYGNCLDIFAPGSNIKSAWIGGNNATNTISGTSMAAPHVAGAVALYLDENANLSPAQIANKLAADATPNVVSDPKTGSPNRLVYTEGEGAPGDGLKVTLSGAKNSDSAYTYDVPAGTAKLTVKLTGGSGDADLYIKHGITPLPFDSDCASETQGNSETCIINNPKAGTWHISVYGYQAFSNVTLTAN</sequence>
<dbReference type="InterPro" id="IPR050131">
    <property type="entry name" value="Peptidase_S8_subtilisin-like"/>
</dbReference>
<name>A0A1I1UVQ6_9GAMM</name>
<evidence type="ECO:0000259" key="10">
    <source>
        <dbReference type="Pfam" id="PF05922"/>
    </source>
</evidence>
<dbReference type="EMBL" id="FOLO01000092">
    <property type="protein sequence ID" value="SFD72090.1"/>
    <property type="molecule type" value="Genomic_DNA"/>
</dbReference>
<dbReference type="InterPro" id="IPR023828">
    <property type="entry name" value="Peptidase_S8_Ser-AS"/>
</dbReference>
<keyword evidence="12" id="KW-1185">Reference proteome</keyword>
<dbReference type="PROSITE" id="PS00136">
    <property type="entry name" value="SUBTILASE_ASP"/>
    <property type="match status" value="1"/>
</dbReference>
<dbReference type="PROSITE" id="PS00138">
    <property type="entry name" value="SUBTILASE_SER"/>
    <property type="match status" value="1"/>
</dbReference>
<keyword evidence="7" id="KW-0732">Signal</keyword>
<dbReference type="PRINTS" id="PR00723">
    <property type="entry name" value="SUBTILISIN"/>
</dbReference>
<feature type="domain" description="Inhibitor I9" evidence="10">
    <location>
        <begin position="39"/>
        <end position="115"/>
    </location>
</feature>
<dbReference type="PROSITE" id="PS51892">
    <property type="entry name" value="SUBTILASE"/>
    <property type="match status" value="1"/>
</dbReference>
<feature type="domain" description="Peptidase S8/S53" evidence="8">
    <location>
        <begin position="151"/>
        <end position="380"/>
    </location>
</feature>
<evidence type="ECO:0000313" key="12">
    <source>
        <dbReference type="Proteomes" id="UP000198862"/>
    </source>
</evidence>
<dbReference type="Pfam" id="PF05922">
    <property type="entry name" value="Inhibitor_I9"/>
    <property type="match status" value="1"/>
</dbReference>
<dbReference type="Pfam" id="PF04151">
    <property type="entry name" value="PPC"/>
    <property type="match status" value="1"/>
</dbReference>
<evidence type="ECO:0000259" key="8">
    <source>
        <dbReference type="Pfam" id="PF00082"/>
    </source>
</evidence>
<evidence type="ECO:0000256" key="4">
    <source>
        <dbReference type="ARBA" id="ARBA00022825"/>
    </source>
</evidence>
<dbReference type="FunFam" id="3.40.50.200:FF:000014">
    <property type="entry name" value="Proteinase K"/>
    <property type="match status" value="1"/>
</dbReference>
<evidence type="ECO:0000256" key="3">
    <source>
        <dbReference type="ARBA" id="ARBA00022801"/>
    </source>
</evidence>
<comment type="similarity">
    <text evidence="1 5 6">Belongs to the peptidase S8 family.</text>
</comment>
<dbReference type="Proteomes" id="UP000198862">
    <property type="component" value="Unassembled WGS sequence"/>
</dbReference>
<dbReference type="PANTHER" id="PTHR43806:SF11">
    <property type="entry name" value="CEREVISIN-RELATED"/>
    <property type="match status" value="1"/>
</dbReference>
<dbReference type="RefSeq" id="WP_091991756.1">
    <property type="nucleotide sequence ID" value="NZ_FOLO01000092.1"/>
</dbReference>
<evidence type="ECO:0000256" key="6">
    <source>
        <dbReference type="RuleBase" id="RU003355"/>
    </source>
</evidence>
<dbReference type="PANTHER" id="PTHR43806">
    <property type="entry name" value="PEPTIDASE S8"/>
    <property type="match status" value="1"/>
</dbReference>
<feature type="active site" description="Charge relay system" evidence="5">
    <location>
        <position position="160"/>
    </location>
</feature>
<dbReference type="InterPro" id="IPR034193">
    <property type="entry name" value="PCSK9_ProteinaseK-like"/>
</dbReference>
<feature type="domain" description="Peptidase C-terminal archaeal/bacterial" evidence="9">
    <location>
        <begin position="421"/>
        <end position="487"/>
    </location>
</feature>
<proteinExistence type="inferred from homology"/>
<keyword evidence="3 5" id="KW-0378">Hydrolase</keyword>
<feature type="active site" description="Charge relay system" evidence="5">
    <location>
        <position position="345"/>
    </location>
</feature>
<protein>
    <submittedName>
        <fullName evidence="11">Serine protease</fullName>
    </submittedName>
</protein>
<evidence type="ECO:0000256" key="5">
    <source>
        <dbReference type="PROSITE-ProRule" id="PRU01240"/>
    </source>
</evidence>
<keyword evidence="4 5" id="KW-0720">Serine protease</keyword>
<evidence type="ECO:0000313" key="11">
    <source>
        <dbReference type="EMBL" id="SFD72090.1"/>
    </source>
</evidence>
<dbReference type="InterPro" id="IPR036852">
    <property type="entry name" value="Peptidase_S8/S53_dom_sf"/>
</dbReference>
<dbReference type="GO" id="GO:0006508">
    <property type="term" value="P:proteolysis"/>
    <property type="evidence" value="ECO:0007669"/>
    <property type="project" value="UniProtKB-KW"/>
</dbReference>
<dbReference type="InterPro" id="IPR010259">
    <property type="entry name" value="S8pro/Inhibitor_I9"/>
</dbReference>
<reference evidence="11 12" key="1">
    <citation type="submission" date="2016-10" db="EMBL/GenBank/DDBJ databases">
        <authorList>
            <person name="de Groot N.N."/>
        </authorList>
    </citation>
    <scope>NUCLEOTIDE SEQUENCE [LARGE SCALE GENOMIC DNA]</scope>
    <source>
        <strain evidence="11 12">DSM 6059</strain>
    </source>
</reference>
<dbReference type="AlphaFoldDB" id="A0A1I1UVQ6"/>
<feature type="active site" description="Charge relay system" evidence="5">
    <location>
        <position position="193"/>
    </location>
</feature>
<feature type="signal peptide" evidence="7">
    <location>
        <begin position="1"/>
        <end position="20"/>
    </location>
</feature>
<gene>
    <name evidence="11" type="ORF">SAMN02745724_05285</name>
</gene>
<evidence type="ECO:0000256" key="1">
    <source>
        <dbReference type="ARBA" id="ARBA00011073"/>
    </source>
</evidence>
<accession>A0A1I1UVQ6</accession>
<dbReference type="CDD" id="cd04077">
    <property type="entry name" value="Peptidases_S8_PCSK9_ProteinaseK_like"/>
    <property type="match status" value="1"/>
</dbReference>
<dbReference type="Gene3D" id="2.60.120.380">
    <property type="match status" value="1"/>
</dbReference>
<dbReference type="OrthoDB" id="9790784at2"/>
<dbReference type="InterPro" id="IPR007280">
    <property type="entry name" value="Peptidase_C_arc/bac"/>
</dbReference>
<dbReference type="Gene3D" id="3.40.50.200">
    <property type="entry name" value="Peptidase S8/S53 domain"/>
    <property type="match status" value="1"/>
</dbReference>
<dbReference type="InterPro" id="IPR023827">
    <property type="entry name" value="Peptidase_S8_Asp-AS"/>
</dbReference>
<dbReference type="InterPro" id="IPR022398">
    <property type="entry name" value="Peptidase_S8_His-AS"/>
</dbReference>
<dbReference type="InterPro" id="IPR000209">
    <property type="entry name" value="Peptidase_S8/S53_dom"/>
</dbReference>
<dbReference type="InterPro" id="IPR037045">
    <property type="entry name" value="S8pro/Inhibitor_I9_sf"/>
</dbReference>
<dbReference type="PROSITE" id="PS00137">
    <property type="entry name" value="SUBTILASE_HIS"/>
    <property type="match status" value="1"/>
</dbReference>
<dbReference type="InterPro" id="IPR015500">
    <property type="entry name" value="Peptidase_S8_subtilisin-rel"/>
</dbReference>
<dbReference type="SUPFAM" id="SSF52743">
    <property type="entry name" value="Subtilisin-like"/>
    <property type="match status" value="1"/>
</dbReference>
<organism evidence="11 12">
    <name type="scientific">Pseudoalteromonas denitrificans DSM 6059</name>
    <dbReference type="NCBI Taxonomy" id="1123010"/>
    <lineage>
        <taxon>Bacteria</taxon>
        <taxon>Pseudomonadati</taxon>
        <taxon>Pseudomonadota</taxon>
        <taxon>Gammaproteobacteria</taxon>
        <taxon>Alteromonadales</taxon>
        <taxon>Pseudoalteromonadaceae</taxon>
        <taxon>Pseudoalteromonas</taxon>
    </lineage>
</organism>
<dbReference type="SUPFAM" id="SSF54897">
    <property type="entry name" value="Protease propeptides/inhibitors"/>
    <property type="match status" value="1"/>
</dbReference>
<dbReference type="GO" id="GO:0004252">
    <property type="term" value="F:serine-type endopeptidase activity"/>
    <property type="evidence" value="ECO:0007669"/>
    <property type="project" value="UniProtKB-UniRule"/>
</dbReference>
<evidence type="ECO:0000259" key="9">
    <source>
        <dbReference type="Pfam" id="PF04151"/>
    </source>
</evidence>
<evidence type="ECO:0000256" key="7">
    <source>
        <dbReference type="SAM" id="SignalP"/>
    </source>
</evidence>
<keyword evidence="2 5" id="KW-0645">Protease</keyword>
<feature type="chain" id="PRO_5011618007" evidence="7">
    <location>
        <begin position="21"/>
        <end position="499"/>
    </location>
</feature>
<dbReference type="Pfam" id="PF00082">
    <property type="entry name" value="Peptidase_S8"/>
    <property type="match status" value="1"/>
</dbReference>
<dbReference type="STRING" id="1123010.SAMN02745724_05285"/>
<dbReference type="GO" id="GO:0005615">
    <property type="term" value="C:extracellular space"/>
    <property type="evidence" value="ECO:0007669"/>
    <property type="project" value="TreeGrafter"/>
</dbReference>
<evidence type="ECO:0000256" key="2">
    <source>
        <dbReference type="ARBA" id="ARBA00022670"/>
    </source>
</evidence>